<evidence type="ECO:0000313" key="4">
    <source>
        <dbReference type="EMBL" id="KAL3365535.1"/>
    </source>
</evidence>
<dbReference type="Pfam" id="PF02458">
    <property type="entry name" value="Transferase"/>
    <property type="match status" value="1"/>
</dbReference>
<comment type="caution">
    <text evidence="4">The sequence shown here is derived from an EMBL/GenBank/DDBJ whole genome shotgun (WGS) entry which is preliminary data.</text>
</comment>
<dbReference type="PANTHER" id="PTHR31147:SF1">
    <property type="entry name" value="ACYL TRANSFERASE 4"/>
    <property type="match status" value="1"/>
</dbReference>
<dbReference type="AlphaFoldDB" id="A0ABD2UAV6"/>
<sequence>HIFLHNKLDAKMSSSVLVKEAILITPSEPTPIQVLPLSALDSQLFLRFTIEYLLVYKPSRHVLDKPAAVNRIKAALGRALVPYYPLAGRVRARTNGSAGLEVVCRAQGAAFIQAASDLTAKEFEGAPRHNTQWRKLLSLQITDVLKGAPPLVVQLTWLSDGSATLGVGFNHCLCDGIGSAEFLNLFAELATGKQKFTELKRQVWSRYLMDPNIYNKRIYQQNHPEFKKVPDLCNFDSQFFQLAPTSVTFNRSRVNELKKLLTYSQSSCTSFEVLSAHIWKSWATSLNLPPNQTLKLLFTINIRNRVQPSLPIGYYGNGFVLGCAQSSARDLVEKGLGYAVGLVKRAKERVDDEYVREVVESVSSNGTSPDSVGVLIMSQWSKLGLEKVDIGMGRPVEVGPVCCDRYCILLPVYDQKDSVKVNVAVPTSAIDKYLYLLNTTTTIGT</sequence>
<evidence type="ECO:0000256" key="1">
    <source>
        <dbReference type="ARBA" id="ARBA00009861"/>
    </source>
</evidence>
<dbReference type="Proteomes" id="UP001627284">
    <property type="component" value="Unassembled WGS sequence"/>
</dbReference>
<evidence type="ECO:0000256" key="2">
    <source>
        <dbReference type="ARBA" id="ARBA00022679"/>
    </source>
</evidence>
<evidence type="ECO:0000313" key="5">
    <source>
        <dbReference type="Proteomes" id="UP001627284"/>
    </source>
</evidence>
<protein>
    <recommendedName>
        <fullName evidence="6">Taxadien-5-alpha-ol O-acetyltransferase</fullName>
    </recommendedName>
</protein>
<dbReference type="PANTHER" id="PTHR31147">
    <property type="entry name" value="ACYL TRANSFERASE 4"/>
    <property type="match status" value="1"/>
</dbReference>
<organism evidence="4 5">
    <name type="scientific">Solanum stoloniferum</name>
    <dbReference type="NCBI Taxonomy" id="62892"/>
    <lineage>
        <taxon>Eukaryota</taxon>
        <taxon>Viridiplantae</taxon>
        <taxon>Streptophyta</taxon>
        <taxon>Embryophyta</taxon>
        <taxon>Tracheophyta</taxon>
        <taxon>Spermatophyta</taxon>
        <taxon>Magnoliopsida</taxon>
        <taxon>eudicotyledons</taxon>
        <taxon>Gunneridae</taxon>
        <taxon>Pentapetalae</taxon>
        <taxon>asterids</taxon>
        <taxon>lamiids</taxon>
        <taxon>Solanales</taxon>
        <taxon>Solanaceae</taxon>
        <taxon>Solanoideae</taxon>
        <taxon>Solaneae</taxon>
        <taxon>Solanum</taxon>
    </lineage>
</organism>
<reference evidence="4 5" key="1">
    <citation type="submission" date="2024-05" db="EMBL/GenBank/DDBJ databases">
        <title>De novo assembly of an allotetraploid wild potato.</title>
        <authorList>
            <person name="Hosaka A.J."/>
        </authorList>
    </citation>
    <scope>NUCLEOTIDE SEQUENCE [LARGE SCALE GENOMIC DNA]</scope>
    <source>
        <tissue evidence="4">Young leaves</tissue>
    </source>
</reference>
<name>A0ABD2UAV6_9SOLN</name>
<accession>A0ABD2UAV6</accession>
<comment type="similarity">
    <text evidence="1">Belongs to the plant acyltransferase family.</text>
</comment>
<evidence type="ECO:0000256" key="3">
    <source>
        <dbReference type="ARBA" id="ARBA00023315"/>
    </source>
</evidence>
<dbReference type="GO" id="GO:0016746">
    <property type="term" value="F:acyltransferase activity"/>
    <property type="evidence" value="ECO:0007669"/>
    <property type="project" value="UniProtKB-KW"/>
</dbReference>
<dbReference type="EMBL" id="JBJKTR010000006">
    <property type="protein sequence ID" value="KAL3365535.1"/>
    <property type="molecule type" value="Genomic_DNA"/>
</dbReference>
<keyword evidence="3" id="KW-0012">Acyltransferase</keyword>
<evidence type="ECO:0008006" key="6">
    <source>
        <dbReference type="Google" id="ProtNLM"/>
    </source>
</evidence>
<proteinExistence type="inferred from homology"/>
<keyword evidence="5" id="KW-1185">Reference proteome</keyword>
<keyword evidence="2" id="KW-0808">Transferase</keyword>
<dbReference type="InterPro" id="IPR023213">
    <property type="entry name" value="CAT-like_dom_sf"/>
</dbReference>
<dbReference type="InterPro" id="IPR050898">
    <property type="entry name" value="Plant_acyltransferase"/>
</dbReference>
<dbReference type="Gene3D" id="3.30.559.10">
    <property type="entry name" value="Chloramphenicol acetyltransferase-like domain"/>
    <property type="match status" value="2"/>
</dbReference>
<gene>
    <name evidence="4" type="ORF">AABB24_010582</name>
</gene>
<feature type="non-terminal residue" evidence="4">
    <location>
        <position position="1"/>
    </location>
</feature>